<sequence length="219" mass="24392">MLKEGVIVLLAGLATFGLAYESSDSVMNLKVIPDRVELMNQSTGAQLSPAEAEKVIASRAEQVIMALKESDMKKLGSLVHPVKGVRFSPDATIQAGGDLVFKGNELAALIQKDTVYEWGAYDGSGDPINLTFKQYLNSFVYDRDYANAEETAYNQFIAHSNSTNNLREVYPDAIFVEYHFKGPESSEISEFLFSSLRIIFESYQGEWYLVGTSHVHWTI</sequence>
<organism evidence="1 2">
    <name type="scientific">Paenibacillus albidus</name>
    <dbReference type="NCBI Taxonomy" id="2041023"/>
    <lineage>
        <taxon>Bacteria</taxon>
        <taxon>Bacillati</taxon>
        <taxon>Bacillota</taxon>
        <taxon>Bacilli</taxon>
        <taxon>Bacillales</taxon>
        <taxon>Paenibacillaceae</taxon>
        <taxon>Paenibacillus</taxon>
    </lineage>
</organism>
<comment type="caution">
    <text evidence="1">The sequence shown here is derived from an EMBL/GenBank/DDBJ whole genome shotgun (WGS) entry which is preliminary data.</text>
</comment>
<name>A0A917D0I7_9BACL</name>
<proteinExistence type="predicted"/>
<evidence type="ECO:0000313" key="2">
    <source>
        <dbReference type="Proteomes" id="UP000637643"/>
    </source>
</evidence>
<reference evidence="1" key="1">
    <citation type="journal article" date="2014" name="Int. J. Syst. Evol. Microbiol.">
        <title>Complete genome sequence of Corynebacterium casei LMG S-19264T (=DSM 44701T), isolated from a smear-ripened cheese.</title>
        <authorList>
            <consortium name="US DOE Joint Genome Institute (JGI-PGF)"/>
            <person name="Walter F."/>
            <person name="Albersmeier A."/>
            <person name="Kalinowski J."/>
            <person name="Ruckert C."/>
        </authorList>
    </citation>
    <scope>NUCLEOTIDE SEQUENCE</scope>
    <source>
        <strain evidence="1">CGMCC 1.16134</strain>
    </source>
</reference>
<dbReference type="Proteomes" id="UP000637643">
    <property type="component" value="Unassembled WGS sequence"/>
</dbReference>
<dbReference type="RefSeq" id="WP_189031108.1">
    <property type="nucleotide sequence ID" value="NZ_BMKR01000040.1"/>
</dbReference>
<dbReference type="EMBL" id="BMKR01000040">
    <property type="protein sequence ID" value="GGG06080.1"/>
    <property type="molecule type" value="Genomic_DNA"/>
</dbReference>
<accession>A0A917D0I7</accession>
<protein>
    <submittedName>
        <fullName evidence="1">Uncharacterized protein</fullName>
    </submittedName>
</protein>
<keyword evidence="2" id="KW-1185">Reference proteome</keyword>
<evidence type="ECO:0000313" key="1">
    <source>
        <dbReference type="EMBL" id="GGG06080.1"/>
    </source>
</evidence>
<gene>
    <name evidence="1" type="ORF">GCM10010912_58410</name>
</gene>
<reference evidence="1" key="2">
    <citation type="submission" date="2020-09" db="EMBL/GenBank/DDBJ databases">
        <authorList>
            <person name="Sun Q."/>
            <person name="Zhou Y."/>
        </authorList>
    </citation>
    <scope>NUCLEOTIDE SEQUENCE</scope>
    <source>
        <strain evidence="1">CGMCC 1.16134</strain>
    </source>
</reference>
<dbReference type="AlphaFoldDB" id="A0A917D0I7"/>